<keyword evidence="11" id="KW-0408">Iron</keyword>
<dbReference type="InterPro" id="IPR005123">
    <property type="entry name" value="Oxoglu/Fe-dep_dioxygenase_dom"/>
</dbReference>
<dbReference type="InterPro" id="IPR044861">
    <property type="entry name" value="IPNS-like_FE2OG_OXY"/>
</dbReference>
<feature type="domain" description="Fe2OG dioxygenase" evidence="12">
    <location>
        <begin position="159"/>
        <end position="266"/>
    </location>
</feature>
<evidence type="ECO:0000256" key="1">
    <source>
        <dbReference type="ARBA" id="ARBA00001954"/>
    </source>
</evidence>
<dbReference type="Pfam" id="PF14226">
    <property type="entry name" value="DIOX_N"/>
    <property type="match status" value="1"/>
</dbReference>
<dbReference type="PANTHER" id="PTHR47990">
    <property type="entry name" value="2-OXOGLUTARATE (2OG) AND FE(II)-DEPENDENT OXYGENASE SUPERFAMILY PROTEIN-RELATED"/>
    <property type="match status" value="1"/>
</dbReference>
<dbReference type="GO" id="GO:0102276">
    <property type="term" value="F:2-oxoglutarate oxygenase/decarboxylase (ethylene-forming) activity"/>
    <property type="evidence" value="ECO:0007669"/>
    <property type="project" value="UniProtKB-EC"/>
</dbReference>
<proteinExistence type="inferred from homology"/>
<comment type="similarity">
    <text evidence="11">Belongs to the iron/ascorbate-dependent oxidoreductase family.</text>
</comment>
<comment type="caution">
    <text evidence="13">The sequence shown here is derived from an EMBL/GenBank/DDBJ whole genome shotgun (WGS) entry which is preliminary data.</text>
</comment>
<gene>
    <name evidence="13" type="ORF">CNF02_10575</name>
</gene>
<keyword evidence="6" id="KW-0266">Ethylene biosynthesis</keyword>
<dbReference type="InterPro" id="IPR050231">
    <property type="entry name" value="Iron_ascorbate_oxido_reductase"/>
</dbReference>
<comment type="pathway">
    <text evidence="2">Alkene biosynthesis; ethylene biosynthesis via 2-oxoglutarate.</text>
</comment>
<dbReference type="Pfam" id="PF03171">
    <property type="entry name" value="2OG-FeII_Oxy"/>
    <property type="match status" value="1"/>
</dbReference>
<evidence type="ECO:0000256" key="11">
    <source>
        <dbReference type="RuleBase" id="RU003682"/>
    </source>
</evidence>
<comment type="catalytic activity">
    <reaction evidence="9">
        <text>2-oxoglutarate + O2 + 2 H(+) = ethene + 3 CO2 + H2O</text>
        <dbReference type="Rhea" id="RHEA:31523"/>
        <dbReference type="ChEBI" id="CHEBI:15377"/>
        <dbReference type="ChEBI" id="CHEBI:15378"/>
        <dbReference type="ChEBI" id="CHEBI:15379"/>
        <dbReference type="ChEBI" id="CHEBI:16526"/>
        <dbReference type="ChEBI" id="CHEBI:16810"/>
        <dbReference type="ChEBI" id="CHEBI:18153"/>
        <dbReference type="EC" id="1.13.12.19"/>
    </reaction>
</comment>
<evidence type="ECO:0000256" key="4">
    <source>
        <dbReference type="ARBA" id="ARBA00012531"/>
    </source>
</evidence>
<dbReference type="InterPro" id="IPR027443">
    <property type="entry name" value="IPNS-like_sf"/>
</dbReference>
<evidence type="ECO:0000313" key="13">
    <source>
        <dbReference type="EMBL" id="PDH32914.1"/>
    </source>
</evidence>
<dbReference type="GO" id="GO:0009693">
    <property type="term" value="P:ethylene biosynthetic process"/>
    <property type="evidence" value="ECO:0007669"/>
    <property type="project" value="UniProtKB-KW"/>
</dbReference>
<accession>A0A2A5W9E4</accession>
<dbReference type="AlphaFoldDB" id="A0A2A5W9E4"/>
<evidence type="ECO:0000256" key="6">
    <source>
        <dbReference type="ARBA" id="ARBA00022666"/>
    </source>
</evidence>
<evidence type="ECO:0000256" key="7">
    <source>
        <dbReference type="ARBA" id="ARBA00031011"/>
    </source>
</evidence>
<comment type="catalytic activity">
    <reaction evidence="10">
        <text>L-arginine + 2-oxoglutarate + O2 = guanidine + L-glutamate 5-semialdehyde + succinate + CO2</text>
        <dbReference type="Rhea" id="RHEA:31535"/>
        <dbReference type="ChEBI" id="CHEBI:15379"/>
        <dbReference type="ChEBI" id="CHEBI:16526"/>
        <dbReference type="ChEBI" id="CHEBI:16810"/>
        <dbReference type="ChEBI" id="CHEBI:30031"/>
        <dbReference type="ChEBI" id="CHEBI:30087"/>
        <dbReference type="ChEBI" id="CHEBI:32682"/>
        <dbReference type="ChEBI" id="CHEBI:58066"/>
        <dbReference type="EC" id="1.14.20.7"/>
    </reaction>
</comment>
<sequence length="315" mass="36346">MSLNIPVLDISQGFSDAVFIKELTHACTEWGFFQITGHGIDPRLRQKLFKNVEDFFSLPKFQKLKLSRTQDNFWGYYDKEFTKNKIDSKEIYDIDATREQFKLEHPEFAVPWPKDLPELKPAVLEWLTVVESLSLNLLGSICIALGEPSATLNPFFLKKHTSFLRFNYYPNLVERNIEEKNDESYLGIHPHTDAGALTVLAQDTVPGLQIKKGDTWHTVIPIDEGLIVNIGDMVQIWSNDRFKAPEHRVLASDDKDRYSAPYFYNPSYETICEPLVAEPNDSKYRPVSWRDFRSGRAAGDYADKGEEIQISWFKI</sequence>
<dbReference type="SUPFAM" id="SSF51197">
    <property type="entry name" value="Clavaminate synthase-like"/>
    <property type="match status" value="1"/>
</dbReference>
<evidence type="ECO:0000256" key="9">
    <source>
        <dbReference type="ARBA" id="ARBA00047725"/>
    </source>
</evidence>
<evidence type="ECO:0000313" key="14">
    <source>
        <dbReference type="Proteomes" id="UP000219329"/>
    </source>
</evidence>
<organism evidence="13 14">
    <name type="scientific">OM182 bacterium MED-G28</name>
    <dbReference type="NCBI Taxonomy" id="1986256"/>
    <lineage>
        <taxon>Bacteria</taxon>
        <taxon>Pseudomonadati</taxon>
        <taxon>Pseudomonadota</taxon>
        <taxon>Gammaproteobacteria</taxon>
        <taxon>OMG group</taxon>
        <taxon>OM182 clade</taxon>
    </lineage>
</organism>
<reference evidence="13 14" key="1">
    <citation type="submission" date="2017-08" db="EMBL/GenBank/DDBJ databases">
        <title>Fine stratification of microbial communities through a metagenomic profile of the photic zone.</title>
        <authorList>
            <person name="Haro-Moreno J.M."/>
            <person name="Lopez-Perez M."/>
            <person name="De La Torre J."/>
            <person name="Picazo A."/>
            <person name="Camacho A."/>
            <person name="Rodriguez-Valera F."/>
        </authorList>
    </citation>
    <scope>NUCLEOTIDE SEQUENCE [LARGE SCALE GENOMIC DNA]</scope>
    <source>
        <strain evidence="13">MED-G28</strain>
    </source>
</reference>
<comment type="cofactor">
    <cofactor evidence="1">
        <name>Fe(2+)</name>
        <dbReference type="ChEBI" id="CHEBI:29033"/>
    </cofactor>
</comment>
<evidence type="ECO:0000256" key="3">
    <source>
        <dbReference type="ARBA" id="ARBA00012293"/>
    </source>
</evidence>
<dbReference type="GO" id="GO:0046872">
    <property type="term" value="F:metal ion binding"/>
    <property type="evidence" value="ECO:0007669"/>
    <property type="project" value="UniProtKB-KW"/>
</dbReference>
<dbReference type="EC" id="1.13.12.19" evidence="4"/>
<dbReference type="EMBL" id="NTJZ01000012">
    <property type="protein sequence ID" value="PDH32914.1"/>
    <property type="molecule type" value="Genomic_DNA"/>
</dbReference>
<dbReference type="Gene3D" id="2.60.120.330">
    <property type="entry name" value="B-lactam Antibiotic, Isopenicillin N Synthase, Chain"/>
    <property type="match status" value="1"/>
</dbReference>
<dbReference type="EC" id="1.14.20.7" evidence="3"/>
<evidence type="ECO:0000256" key="2">
    <source>
        <dbReference type="ARBA" id="ARBA00004767"/>
    </source>
</evidence>
<dbReference type="InterPro" id="IPR026992">
    <property type="entry name" value="DIOX_N"/>
</dbReference>
<keyword evidence="11" id="KW-0479">Metal-binding</keyword>
<name>A0A2A5W9E4_9GAMM</name>
<evidence type="ECO:0000256" key="10">
    <source>
        <dbReference type="ARBA" id="ARBA00049359"/>
    </source>
</evidence>
<evidence type="ECO:0000256" key="5">
    <source>
        <dbReference type="ARBA" id="ARBA00019045"/>
    </source>
</evidence>
<dbReference type="PROSITE" id="PS51471">
    <property type="entry name" value="FE2OG_OXY"/>
    <property type="match status" value="1"/>
</dbReference>
<protein>
    <recommendedName>
        <fullName evidence="5">2-oxoglutarate-dependent ethylene/succinate-forming enzyme</fullName>
        <ecNumber evidence="4">1.13.12.19</ecNumber>
        <ecNumber evidence="3">1.14.20.7</ecNumber>
    </recommendedName>
    <alternativeName>
        <fullName evidence="7">2-oxoglutarate dioxygenase (ethylene-forming)</fullName>
    </alternativeName>
    <alternativeName>
        <fullName evidence="8">2-oxoglutarate/L-arginine monooxygenase/decarboxylase (succinate-forming)</fullName>
    </alternativeName>
</protein>
<dbReference type="FunFam" id="2.60.120.330:FF:000012">
    <property type="entry name" value="Gibberellin 20 oxidase 1"/>
    <property type="match status" value="1"/>
</dbReference>
<evidence type="ECO:0000256" key="8">
    <source>
        <dbReference type="ARBA" id="ARBA00031282"/>
    </source>
</evidence>
<dbReference type="PRINTS" id="PR00682">
    <property type="entry name" value="IPNSYNTHASE"/>
</dbReference>
<keyword evidence="11" id="KW-0560">Oxidoreductase</keyword>
<dbReference type="Proteomes" id="UP000219329">
    <property type="component" value="Unassembled WGS sequence"/>
</dbReference>
<evidence type="ECO:0000259" key="12">
    <source>
        <dbReference type="PROSITE" id="PS51471"/>
    </source>
</evidence>